<organism evidence="2 3">
    <name type="scientific">Pseudoflavonifractor capillosus ATCC 29799</name>
    <dbReference type="NCBI Taxonomy" id="411467"/>
    <lineage>
        <taxon>Bacteria</taxon>
        <taxon>Bacillati</taxon>
        <taxon>Bacillota</taxon>
        <taxon>Clostridia</taxon>
        <taxon>Eubacteriales</taxon>
        <taxon>Oscillospiraceae</taxon>
        <taxon>Pseudoflavonifractor</taxon>
    </lineage>
</organism>
<evidence type="ECO:0000313" key="2">
    <source>
        <dbReference type="EMBL" id="EDM97582.1"/>
    </source>
</evidence>
<protein>
    <recommendedName>
        <fullName evidence="1">Cysteine-rich VLP domain-containing protein</fullName>
    </recommendedName>
</protein>
<dbReference type="EMBL" id="AAXG02000052">
    <property type="protein sequence ID" value="EDM97582.1"/>
    <property type="molecule type" value="Genomic_DNA"/>
</dbReference>
<dbReference type="Proteomes" id="UP000003639">
    <property type="component" value="Unassembled WGS sequence"/>
</dbReference>
<feature type="domain" description="Cysteine-rich VLP" evidence="1">
    <location>
        <begin position="6"/>
        <end position="60"/>
    </location>
</feature>
<name>A6P273_9FIRM</name>
<evidence type="ECO:0000313" key="3">
    <source>
        <dbReference type="Proteomes" id="UP000003639"/>
    </source>
</evidence>
<reference evidence="2 3" key="2">
    <citation type="submission" date="2007-06" db="EMBL/GenBank/DDBJ databases">
        <title>Draft genome sequence of Pseudoflavonifractor capillosus ATCC 29799.</title>
        <authorList>
            <person name="Sudarsanam P."/>
            <person name="Ley R."/>
            <person name="Guruge J."/>
            <person name="Turnbaugh P.J."/>
            <person name="Mahowald M."/>
            <person name="Liep D."/>
            <person name="Gordon J."/>
        </authorList>
    </citation>
    <scope>NUCLEOTIDE SEQUENCE [LARGE SCALE GENOMIC DNA]</scope>
    <source>
        <strain evidence="2 3">ATCC 29799</strain>
    </source>
</reference>
<dbReference type="eggNOG" id="ENOG5031IBG">
    <property type="taxonomic scope" value="Bacteria"/>
</dbReference>
<proteinExistence type="predicted"/>
<accession>A6P273</accession>
<reference evidence="2 3" key="1">
    <citation type="submission" date="2007-04" db="EMBL/GenBank/DDBJ databases">
        <authorList>
            <person name="Fulton L."/>
            <person name="Clifton S."/>
            <person name="Fulton B."/>
            <person name="Xu J."/>
            <person name="Minx P."/>
            <person name="Pepin K.H."/>
            <person name="Johnson M."/>
            <person name="Thiruvilangam P."/>
            <person name="Bhonagiri V."/>
            <person name="Nash W.E."/>
            <person name="Mardis E.R."/>
            <person name="Wilson R.K."/>
        </authorList>
    </citation>
    <scope>NUCLEOTIDE SEQUENCE [LARGE SCALE GENOMIC DNA]</scope>
    <source>
        <strain evidence="2 3">ATCC 29799</strain>
    </source>
</reference>
<keyword evidence="3" id="KW-1185">Reference proteome</keyword>
<dbReference type="AlphaFoldDB" id="A6P273"/>
<comment type="caution">
    <text evidence="2">The sequence shown here is derived from an EMBL/GenBank/DDBJ whole genome shotgun (WGS) entry which is preliminary data.</text>
</comment>
<gene>
    <name evidence="2" type="ORF">BACCAP_04602</name>
</gene>
<sequence length="72" mass="8199">MARELTREEKRAIRALVTKWCANYDRECGCLPLDCECYMLGKCWTGALCRYFREAVLPLDPALEAALLTEGP</sequence>
<dbReference type="Pfam" id="PF14194">
    <property type="entry name" value="Cys_rich_VLP"/>
    <property type="match status" value="1"/>
</dbReference>
<dbReference type="InterPro" id="IPR025973">
    <property type="entry name" value="Cys_rich_VLP_dom"/>
</dbReference>
<evidence type="ECO:0000259" key="1">
    <source>
        <dbReference type="Pfam" id="PF14194"/>
    </source>
</evidence>